<proteinExistence type="predicted"/>
<comment type="caution">
    <text evidence="2">The sequence shown here is derived from an EMBL/GenBank/DDBJ whole genome shotgun (WGS) entry which is preliminary data.</text>
</comment>
<gene>
    <name evidence="2" type="ORF">STCU_04646</name>
</gene>
<dbReference type="InterPro" id="IPR001763">
    <property type="entry name" value="Rhodanese-like_dom"/>
</dbReference>
<feature type="domain" description="Rhodanese" evidence="1">
    <location>
        <begin position="1"/>
        <end position="33"/>
    </location>
</feature>
<protein>
    <recommendedName>
        <fullName evidence="1">Rhodanese domain-containing protein</fullName>
    </recommendedName>
</protein>
<sequence length="179" mass="19977">MAAQILSWMGYVKVLHFRDGYYEWGKQYNLLLRRWMEHDKESGNELRRLAAFQAGLELQREIAPEFNALPMQEAAKYRLDQTRSLGTLQIGDGLRAEAYAKVAALLEGLPEVAGHLEGGSGGGRLAIGRASSSEQHLTQFLEQATGMNPLLETQDLNMDIGEAQAKVLDTLDDHRPPVR</sequence>
<dbReference type="PROSITE" id="PS50206">
    <property type="entry name" value="RHODANESE_3"/>
    <property type="match status" value="1"/>
</dbReference>
<organism evidence="2 3">
    <name type="scientific">Strigomonas culicis</name>
    <dbReference type="NCBI Taxonomy" id="28005"/>
    <lineage>
        <taxon>Eukaryota</taxon>
        <taxon>Discoba</taxon>
        <taxon>Euglenozoa</taxon>
        <taxon>Kinetoplastea</taxon>
        <taxon>Metakinetoplastina</taxon>
        <taxon>Trypanosomatida</taxon>
        <taxon>Trypanosomatidae</taxon>
        <taxon>Strigomonadinae</taxon>
        <taxon>Strigomonas</taxon>
    </lineage>
</organism>
<reference evidence="2 3" key="1">
    <citation type="journal article" date="2013" name="PLoS ONE">
        <title>Predicting the Proteins of Angomonas deanei, Strigomonas culicis and Their Respective Endosymbionts Reveals New Aspects of the Trypanosomatidae Family.</title>
        <authorList>
            <person name="Motta M.C."/>
            <person name="Martins A.C."/>
            <person name="de Souza S.S."/>
            <person name="Catta-Preta C.M."/>
            <person name="Silva R."/>
            <person name="Klein C.C."/>
            <person name="de Almeida L.G."/>
            <person name="de Lima Cunha O."/>
            <person name="Ciapina L.P."/>
            <person name="Brocchi M."/>
            <person name="Colabardini A.C."/>
            <person name="de Araujo Lima B."/>
            <person name="Machado C.R."/>
            <person name="de Almeida Soares C.M."/>
            <person name="Probst C.M."/>
            <person name="de Menezes C.B."/>
            <person name="Thompson C.E."/>
            <person name="Bartholomeu D.C."/>
            <person name="Gradia D.F."/>
            <person name="Pavoni D.P."/>
            <person name="Grisard E.C."/>
            <person name="Fantinatti-Garboggini F."/>
            <person name="Marchini F.K."/>
            <person name="Rodrigues-Luiz G.F."/>
            <person name="Wagner G."/>
            <person name="Goldman G.H."/>
            <person name="Fietto J.L."/>
            <person name="Elias M.C."/>
            <person name="Goldman M.H."/>
            <person name="Sagot M.F."/>
            <person name="Pereira M."/>
            <person name="Stoco P.H."/>
            <person name="de Mendonca-Neto R.P."/>
            <person name="Teixeira S.M."/>
            <person name="Maciel T.E."/>
            <person name="de Oliveira Mendes T.A."/>
            <person name="Urmenyi T.P."/>
            <person name="de Souza W."/>
            <person name="Schenkman S."/>
            <person name="de Vasconcelos A.T."/>
        </authorList>
    </citation>
    <scope>NUCLEOTIDE SEQUENCE [LARGE SCALE GENOMIC DNA]</scope>
</reference>
<dbReference type="EMBL" id="ATMH01004646">
    <property type="protein sequence ID" value="EPY29257.1"/>
    <property type="molecule type" value="Genomic_DNA"/>
</dbReference>
<dbReference type="OrthoDB" id="566238at2759"/>
<keyword evidence="3" id="KW-1185">Reference proteome</keyword>
<accession>S9UEL9</accession>
<evidence type="ECO:0000313" key="3">
    <source>
        <dbReference type="Proteomes" id="UP000015354"/>
    </source>
</evidence>
<evidence type="ECO:0000259" key="1">
    <source>
        <dbReference type="PROSITE" id="PS50206"/>
    </source>
</evidence>
<dbReference type="Proteomes" id="UP000015354">
    <property type="component" value="Unassembled WGS sequence"/>
</dbReference>
<evidence type="ECO:0000313" key="2">
    <source>
        <dbReference type="EMBL" id="EPY29257.1"/>
    </source>
</evidence>
<name>S9UEL9_9TRYP</name>
<dbReference type="AlphaFoldDB" id="S9UEL9"/>